<accession>A0A370GJ30</accession>
<keyword evidence="4" id="KW-0804">Transcription</keyword>
<organism evidence="6 7">
    <name type="scientific">Falsibacillus pallidus</name>
    <dbReference type="NCBI Taxonomy" id="493781"/>
    <lineage>
        <taxon>Bacteria</taxon>
        <taxon>Bacillati</taxon>
        <taxon>Bacillota</taxon>
        <taxon>Bacilli</taxon>
        <taxon>Bacillales</taxon>
        <taxon>Bacillaceae</taxon>
        <taxon>Falsibacillus</taxon>
    </lineage>
</organism>
<dbReference type="InterPro" id="IPR036390">
    <property type="entry name" value="WH_DNA-bd_sf"/>
</dbReference>
<dbReference type="CDD" id="cd05466">
    <property type="entry name" value="PBP2_LTTR_substrate"/>
    <property type="match status" value="1"/>
</dbReference>
<dbReference type="GO" id="GO:0003700">
    <property type="term" value="F:DNA-binding transcription factor activity"/>
    <property type="evidence" value="ECO:0007669"/>
    <property type="project" value="InterPro"/>
</dbReference>
<dbReference type="InterPro" id="IPR036388">
    <property type="entry name" value="WH-like_DNA-bd_sf"/>
</dbReference>
<dbReference type="PANTHER" id="PTHR30126:SF64">
    <property type="entry name" value="HTH-TYPE TRANSCRIPTIONAL REGULATOR CITR"/>
    <property type="match status" value="1"/>
</dbReference>
<evidence type="ECO:0000259" key="5">
    <source>
        <dbReference type="PROSITE" id="PS50931"/>
    </source>
</evidence>
<evidence type="ECO:0000313" key="6">
    <source>
        <dbReference type="EMBL" id="RDI43236.1"/>
    </source>
</evidence>
<name>A0A370GJ30_9BACI</name>
<dbReference type="FunFam" id="1.10.10.10:FF:000001">
    <property type="entry name" value="LysR family transcriptional regulator"/>
    <property type="match status" value="1"/>
</dbReference>
<evidence type="ECO:0000256" key="1">
    <source>
        <dbReference type="ARBA" id="ARBA00009437"/>
    </source>
</evidence>
<dbReference type="PRINTS" id="PR00039">
    <property type="entry name" value="HTHLYSR"/>
</dbReference>
<dbReference type="PANTHER" id="PTHR30126">
    <property type="entry name" value="HTH-TYPE TRANSCRIPTIONAL REGULATOR"/>
    <property type="match status" value="1"/>
</dbReference>
<dbReference type="OrthoDB" id="9803735at2"/>
<evidence type="ECO:0000256" key="4">
    <source>
        <dbReference type="ARBA" id="ARBA00023163"/>
    </source>
</evidence>
<reference evidence="6 7" key="1">
    <citation type="submission" date="2018-07" db="EMBL/GenBank/DDBJ databases">
        <title>Genomic Encyclopedia of Type Strains, Phase IV (KMG-IV): sequencing the most valuable type-strain genomes for metagenomic binning, comparative biology and taxonomic classification.</title>
        <authorList>
            <person name="Goeker M."/>
        </authorList>
    </citation>
    <scope>NUCLEOTIDE SEQUENCE [LARGE SCALE GENOMIC DNA]</scope>
    <source>
        <strain evidence="6 7">DSM 25281</strain>
    </source>
</reference>
<dbReference type="Pfam" id="PF00126">
    <property type="entry name" value="HTH_1"/>
    <property type="match status" value="1"/>
</dbReference>
<dbReference type="SUPFAM" id="SSF46785">
    <property type="entry name" value="Winged helix' DNA-binding domain"/>
    <property type="match status" value="1"/>
</dbReference>
<dbReference type="Gene3D" id="3.40.190.10">
    <property type="entry name" value="Periplasmic binding protein-like II"/>
    <property type="match status" value="2"/>
</dbReference>
<evidence type="ECO:0000256" key="2">
    <source>
        <dbReference type="ARBA" id="ARBA00023015"/>
    </source>
</evidence>
<protein>
    <submittedName>
        <fullName evidence="6">LysR family transcriptional repressor of citA</fullName>
    </submittedName>
</protein>
<dbReference type="EMBL" id="QQAY01000004">
    <property type="protein sequence ID" value="RDI43236.1"/>
    <property type="molecule type" value="Genomic_DNA"/>
</dbReference>
<sequence length="292" mass="33121">MDFKWIHTFITAAKHENFRKTAEELFISQPSVTIHIKLLEEELGCSLFQRKGRNILLTEEGKQFLPSAKTLLKEYENGLANVHRIKQGYSQSLMLGISPLIADTILPFVLKQFMKSHPEVEISVKIVESAGIESAVEHGEVDLGLSCLQVQNSDLTCSLLFEDPVIFVVPHDGKDSETAPPLDAVELLSSHHLMTHNHPDYWDSLLRSLRTKVTGIRTMTVSQVHVTKRFITEGLGVSFLPSSTVRRELMEGRLLEVPCPVIPMPTAKTYAIRKYEHTKEKKFLEFLSQFRI</sequence>
<dbReference type="InterPro" id="IPR005119">
    <property type="entry name" value="LysR_subst-bd"/>
</dbReference>
<feature type="domain" description="HTH lysR-type" evidence="5">
    <location>
        <begin position="1"/>
        <end position="58"/>
    </location>
</feature>
<dbReference type="Pfam" id="PF03466">
    <property type="entry name" value="LysR_substrate"/>
    <property type="match status" value="1"/>
</dbReference>
<dbReference type="GO" id="GO:0000976">
    <property type="term" value="F:transcription cis-regulatory region binding"/>
    <property type="evidence" value="ECO:0007669"/>
    <property type="project" value="TreeGrafter"/>
</dbReference>
<gene>
    <name evidence="6" type="ORF">DFR59_104291</name>
</gene>
<dbReference type="Proteomes" id="UP000255326">
    <property type="component" value="Unassembled WGS sequence"/>
</dbReference>
<dbReference type="AlphaFoldDB" id="A0A370GJ30"/>
<evidence type="ECO:0000256" key="3">
    <source>
        <dbReference type="ARBA" id="ARBA00023125"/>
    </source>
</evidence>
<dbReference type="Gene3D" id="1.10.10.10">
    <property type="entry name" value="Winged helix-like DNA-binding domain superfamily/Winged helix DNA-binding domain"/>
    <property type="match status" value="1"/>
</dbReference>
<keyword evidence="2" id="KW-0805">Transcription regulation</keyword>
<dbReference type="PROSITE" id="PS50931">
    <property type="entry name" value="HTH_LYSR"/>
    <property type="match status" value="1"/>
</dbReference>
<dbReference type="SUPFAM" id="SSF53850">
    <property type="entry name" value="Periplasmic binding protein-like II"/>
    <property type="match status" value="1"/>
</dbReference>
<comment type="caution">
    <text evidence="6">The sequence shown here is derived from an EMBL/GenBank/DDBJ whole genome shotgun (WGS) entry which is preliminary data.</text>
</comment>
<comment type="similarity">
    <text evidence="1">Belongs to the LysR transcriptional regulatory family.</text>
</comment>
<proteinExistence type="inferred from homology"/>
<keyword evidence="3" id="KW-0238">DNA-binding</keyword>
<dbReference type="InterPro" id="IPR000847">
    <property type="entry name" value="LysR_HTH_N"/>
</dbReference>
<dbReference type="RefSeq" id="WP_114745528.1">
    <property type="nucleotide sequence ID" value="NZ_QQAY01000004.1"/>
</dbReference>
<keyword evidence="7" id="KW-1185">Reference proteome</keyword>
<evidence type="ECO:0000313" key="7">
    <source>
        <dbReference type="Proteomes" id="UP000255326"/>
    </source>
</evidence>